<dbReference type="OrthoDB" id="121932at2759"/>
<dbReference type="Proteomes" id="UP000789342">
    <property type="component" value="Unassembled WGS sequence"/>
</dbReference>
<name>A0A9N8V8T0_9GLOM</name>
<dbReference type="EMBL" id="CAJVPV010000219">
    <property type="protein sequence ID" value="CAG8447199.1"/>
    <property type="molecule type" value="Genomic_DNA"/>
</dbReference>
<feature type="region of interest" description="Disordered" evidence="3">
    <location>
        <begin position="156"/>
        <end position="202"/>
    </location>
</feature>
<gene>
    <name evidence="4" type="ORF">AMORRO_LOCUS691</name>
</gene>
<evidence type="ECO:0000256" key="1">
    <source>
        <dbReference type="ARBA" id="ARBA00004123"/>
    </source>
</evidence>
<keyword evidence="2" id="KW-0539">Nucleus</keyword>
<evidence type="ECO:0000313" key="5">
    <source>
        <dbReference type="Proteomes" id="UP000789342"/>
    </source>
</evidence>
<dbReference type="PANTHER" id="PTHR28605">
    <property type="entry name" value="CTF8, CHROMOSOME TRANSMISSION FIDELITY FACTOR 8 HOMOLOG (S. CEREVISIAE)"/>
    <property type="match status" value="1"/>
</dbReference>
<dbReference type="GO" id="GO:0005634">
    <property type="term" value="C:nucleus"/>
    <property type="evidence" value="ECO:0007669"/>
    <property type="project" value="UniProtKB-SubCell"/>
</dbReference>
<evidence type="ECO:0000256" key="2">
    <source>
        <dbReference type="ARBA" id="ARBA00023242"/>
    </source>
</evidence>
<evidence type="ECO:0000313" key="4">
    <source>
        <dbReference type="EMBL" id="CAG8447199.1"/>
    </source>
</evidence>
<dbReference type="AlphaFoldDB" id="A0A9N8V8T0"/>
<evidence type="ECO:0000256" key="3">
    <source>
        <dbReference type="SAM" id="MobiDB-lite"/>
    </source>
</evidence>
<proteinExistence type="predicted"/>
<organism evidence="4 5">
    <name type="scientific">Acaulospora morrowiae</name>
    <dbReference type="NCBI Taxonomy" id="94023"/>
    <lineage>
        <taxon>Eukaryota</taxon>
        <taxon>Fungi</taxon>
        <taxon>Fungi incertae sedis</taxon>
        <taxon>Mucoromycota</taxon>
        <taxon>Glomeromycotina</taxon>
        <taxon>Glomeromycetes</taxon>
        <taxon>Diversisporales</taxon>
        <taxon>Acaulosporaceae</taxon>
        <taxon>Acaulospora</taxon>
    </lineage>
</organism>
<accession>A0A9N8V8T0</accession>
<sequence length="232" mass="26253">MLATFRSVQSPVKLCVVPEALNTSGEKGTREEWSNSLYTQINYEVKLKVDGPEGKTGELETVHEDVRGKEIGTLQLGEDGIPIIRVGHWTIAGQIIELERPIMVIKRRQTKSERTTASYNDITPDDTESNNVHFDFRSESSMLAENFQRSVGMISGSSKDLEAEDSDDNNLTESEISKPRVSLHRPKVSSENGQNGRTSDKEENLNVEYDAVQVFRKIYLFRNRPIPVRYGY</sequence>
<keyword evidence="5" id="KW-1185">Reference proteome</keyword>
<reference evidence="4" key="1">
    <citation type="submission" date="2021-06" db="EMBL/GenBank/DDBJ databases">
        <authorList>
            <person name="Kallberg Y."/>
            <person name="Tangrot J."/>
            <person name="Rosling A."/>
        </authorList>
    </citation>
    <scope>NUCLEOTIDE SEQUENCE</scope>
    <source>
        <strain evidence="4">CL551</strain>
    </source>
</reference>
<protein>
    <submittedName>
        <fullName evidence="4">8338_t:CDS:1</fullName>
    </submittedName>
</protein>
<comment type="caution">
    <text evidence="4">The sequence shown here is derived from an EMBL/GenBank/DDBJ whole genome shotgun (WGS) entry which is preliminary data.</text>
</comment>
<comment type="subcellular location">
    <subcellularLocation>
        <location evidence="1">Nucleus</location>
    </subcellularLocation>
</comment>
<dbReference type="PANTHER" id="PTHR28605:SF1">
    <property type="entry name" value="CHROMOSOME TRANSMISSION FIDELITY FACTOR 8"/>
    <property type="match status" value="1"/>
</dbReference>